<dbReference type="PANTHER" id="PTHR30250:SF11">
    <property type="entry name" value="O-ANTIGEN TRANSPORTER-RELATED"/>
    <property type="match status" value="1"/>
</dbReference>
<keyword evidence="3 6" id="KW-0812">Transmembrane</keyword>
<evidence type="ECO:0000313" key="7">
    <source>
        <dbReference type="EMBL" id="OSJ25680.1"/>
    </source>
</evidence>
<gene>
    <name evidence="7" type="ORF">BSZ19_37665</name>
</gene>
<keyword evidence="5 6" id="KW-0472">Membrane</keyword>
<reference evidence="7 8" key="1">
    <citation type="submission" date="2017-03" db="EMBL/GenBank/DDBJ databases">
        <title>Whole genome sequences of fourteen strains of Bradyrhizobium canariense and one strain of Bradyrhizobium japonicum isolated from Lupinus (Papilionoideae: Genisteae) species in Algeria.</title>
        <authorList>
            <person name="Crovadore J."/>
            <person name="Chekireb D."/>
            <person name="Brachmann A."/>
            <person name="Chablais R."/>
            <person name="Cochard B."/>
            <person name="Lefort F."/>
        </authorList>
    </citation>
    <scope>NUCLEOTIDE SEQUENCE [LARGE SCALE GENOMIC DNA]</scope>
    <source>
        <strain evidence="7 8">UBMA197</strain>
    </source>
</reference>
<feature type="transmembrane region" description="Helical" evidence="6">
    <location>
        <begin position="382"/>
        <end position="401"/>
    </location>
</feature>
<evidence type="ECO:0000256" key="5">
    <source>
        <dbReference type="ARBA" id="ARBA00023136"/>
    </source>
</evidence>
<feature type="transmembrane region" description="Helical" evidence="6">
    <location>
        <begin position="20"/>
        <end position="38"/>
    </location>
</feature>
<organism evidence="7 8">
    <name type="scientific">Bradyrhizobium japonicum</name>
    <dbReference type="NCBI Taxonomy" id="375"/>
    <lineage>
        <taxon>Bacteria</taxon>
        <taxon>Pseudomonadati</taxon>
        <taxon>Pseudomonadota</taxon>
        <taxon>Alphaproteobacteria</taxon>
        <taxon>Hyphomicrobiales</taxon>
        <taxon>Nitrobacteraceae</taxon>
        <taxon>Bradyrhizobium</taxon>
    </lineage>
</organism>
<feature type="transmembrane region" description="Helical" evidence="6">
    <location>
        <begin position="307"/>
        <end position="330"/>
    </location>
</feature>
<feature type="transmembrane region" description="Helical" evidence="6">
    <location>
        <begin position="440"/>
        <end position="462"/>
    </location>
</feature>
<keyword evidence="2" id="KW-1003">Cell membrane</keyword>
<dbReference type="InterPro" id="IPR050833">
    <property type="entry name" value="Poly_Biosynth_Transport"/>
</dbReference>
<proteinExistence type="predicted"/>
<feature type="transmembrane region" description="Helical" evidence="6">
    <location>
        <begin position="121"/>
        <end position="141"/>
    </location>
</feature>
<accession>A0A1Y2JE87</accession>
<evidence type="ECO:0000256" key="1">
    <source>
        <dbReference type="ARBA" id="ARBA00004651"/>
    </source>
</evidence>
<feature type="transmembrane region" description="Helical" evidence="6">
    <location>
        <begin position="95"/>
        <end position="115"/>
    </location>
</feature>
<feature type="transmembrane region" description="Helical" evidence="6">
    <location>
        <begin position="350"/>
        <end position="370"/>
    </location>
</feature>
<protein>
    <recommendedName>
        <fullName evidence="9">Polysaccharide biosynthesis protein C-terminal domain-containing protein</fullName>
    </recommendedName>
</protein>
<evidence type="ECO:0000256" key="2">
    <source>
        <dbReference type="ARBA" id="ARBA00022475"/>
    </source>
</evidence>
<dbReference type="Proteomes" id="UP000193335">
    <property type="component" value="Unassembled WGS sequence"/>
</dbReference>
<comment type="subcellular location">
    <subcellularLocation>
        <location evidence="1">Cell membrane</location>
        <topology evidence="1">Multi-pass membrane protein</topology>
    </subcellularLocation>
</comment>
<dbReference type="EMBL" id="NAFL01000279">
    <property type="protein sequence ID" value="OSJ25680.1"/>
    <property type="molecule type" value="Genomic_DNA"/>
</dbReference>
<dbReference type="RefSeq" id="WP_085404103.1">
    <property type="nucleotide sequence ID" value="NZ_NAFL01000279.1"/>
</dbReference>
<keyword evidence="4 6" id="KW-1133">Transmembrane helix</keyword>
<evidence type="ECO:0000256" key="4">
    <source>
        <dbReference type="ARBA" id="ARBA00022989"/>
    </source>
</evidence>
<feature type="transmembrane region" description="Helical" evidence="6">
    <location>
        <begin position="183"/>
        <end position="205"/>
    </location>
</feature>
<evidence type="ECO:0000256" key="6">
    <source>
        <dbReference type="SAM" id="Phobius"/>
    </source>
</evidence>
<name>A0A1Y2JE87_BRAJP</name>
<feature type="transmembrane region" description="Helical" evidence="6">
    <location>
        <begin position="153"/>
        <end position="177"/>
    </location>
</feature>
<dbReference type="GO" id="GO:0005886">
    <property type="term" value="C:plasma membrane"/>
    <property type="evidence" value="ECO:0007669"/>
    <property type="project" value="UniProtKB-SubCell"/>
</dbReference>
<sequence length="517" mass="56568">MNTEGPHKHINIHRAFQIHYAFKFINLFLGFFFQILVVKTLPPSGYATYAIFLAILLTMERLLSFGIDRTLLRYVPSLTADGDYQGLAALLKRVALVRGGSILVALGAIGLLATFARDTLLMGEGMLTICAFAVWYAGYAVTTDLEMLAQSWIVHATTAISGTIDVLLRSACVLLLALSGHEISGAAVIAISAVTTFVAVIIILLKLIRLRPHISSLLIATSEQRLPRLSAKDAPLFAASIYASNIGWLITSPSVVRIFAKGGLDIVTFSAFSFVQGLCVSIQRAFPGLMILPSLEPLFARFTMAPARVFSSLSLVFKLELVCFLAFSILTGLAGREIIALVSRPEYAPYYYLLPLVMLILLFQTIYRICEIVTSVQLKHTVFLALWPVSLLGVAALYLTADRWGLLAVLFIPLTESAIRIGIIMLAHRRVETWRAIDPVRSLQVGTAAGGSVLFALLARYARPDFGNLTLAVLATGLFFLTVFVVRPLRKDEVASLSLTMPSSLQSLSRAITRWAR</sequence>
<feature type="transmembrane region" description="Helical" evidence="6">
    <location>
        <begin position="44"/>
        <end position="63"/>
    </location>
</feature>
<dbReference type="PANTHER" id="PTHR30250">
    <property type="entry name" value="PST FAMILY PREDICTED COLANIC ACID TRANSPORTER"/>
    <property type="match status" value="1"/>
</dbReference>
<evidence type="ECO:0008006" key="9">
    <source>
        <dbReference type="Google" id="ProtNLM"/>
    </source>
</evidence>
<feature type="transmembrane region" description="Helical" evidence="6">
    <location>
        <begin position="407"/>
        <end position="428"/>
    </location>
</feature>
<evidence type="ECO:0000256" key="3">
    <source>
        <dbReference type="ARBA" id="ARBA00022692"/>
    </source>
</evidence>
<feature type="transmembrane region" description="Helical" evidence="6">
    <location>
        <begin position="468"/>
        <end position="486"/>
    </location>
</feature>
<evidence type="ECO:0000313" key="8">
    <source>
        <dbReference type="Proteomes" id="UP000193335"/>
    </source>
</evidence>
<dbReference type="AlphaFoldDB" id="A0A1Y2JE87"/>
<comment type="caution">
    <text evidence="7">The sequence shown here is derived from an EMBL/GenBank/DDBJ whole genome shotgun (WGS) entry which is preliminary data.</text>
</comment>